<name>A0AAJ0C2E4_9PEZI</name>
<keyword evidence="3" id="KW-1185">Reference proteome</keyword>
<sequence>MNPSDRRGRGHPRDGRQNYAKPPTTRMRRGEKEPSQPLRASGDGSVSFDCYPTELMNQQIAGTTTAHEGGDIVPSADNPAVTQGLGGNLGGQGEMGSFEYFDQPQMPSTPVGAPEHPEAYSDASVGVPIQGCLTHENLAQMGYVGDGGEVDGGMSSSLPSSTTTMHVGYGSDPRWSEEILLQPVRSAESKRAARRSRKTSTIAFARKAHQEHRPKFSEVDAGGSKRVDDLLLRDSGRTNHCGRAMGWHDDPIGPTHYPSELLESPEDLIYEEAWGPDGEGWDQHPQYIP</sequence>
<dbReference type="AlphaFoldDB" id="A0AAJ0C2E4"/>
<reference evidence="2" key="1">
    <citation type="submission" date="2023-06" db="EMBL/GenBank/DDBJ databases">
        <title>Genome-scale phylogeny and comparative genomics of the fungal order Sordariales.</title>
        <authorList>
            <consortium name="Lawrence Berkeley National Laboratory"/>
            <person name="Hensen N."/>
            <person name="Bonometti L."/>
            <person name="Westerberg I."/>
            <person name="Brannstrom I.O."/>
            <person name="Guillou S."/>
            <person name="Cros-Aarteil S."/>
            <person name="Calhoun S."/>
            <person name="Haridas S."/>
            <person name="Kuo A."/>
            <person name="Mondo S."/>
            <person name="Pangilinan J."/>
            <person name="Riley R."/>
            <person name="Labutti K."/>
            <person name="Andreopoulos B."/>
            <person name="Lipzen A."/>
            <person name="Chen C."/>
            <person name="Yanf M."/>
            <person name="Daum C."/>
            <person name="Ng V."/>
            <person name="Clum A."/>
            <person name="Steindorff A."/>
            <person name="Ohm R."/>
            <person name="Martin F."/>
            <person name="Silar P."/>
            <person name="Natvig D."/>
            <person name="Lalanne C."/>
            <person name="Gautier V."/>
            <person name="Ament-Velasquez S.L."/>
            <person name="Kruys A."/>
            <person name="Hutchinson M.I."/>
            <person name="Powell A.J."/>
            <person name="Barry K."/>
            <person name="Miller A.N."/>
            <person name="Grigoriev I.V."/>
            <person name="Debuchy R."/>
            <person name="Gladieux P."/>
            <person name="Thoren M.H."/>
            <person name="Johannesson H."/>
        </authorList>
    </citation>
    <scope>NUCLEOTIDE SEQUENCE</scope>
    <source>
        <strain evidence="2">8032-3</strain>
    </source>
</reference>
<proteinExistence type="predicted"/>
<gene>
    <name evidence="2" type="ORF">QBC33DRAFT_557449</name>
</gene>
<evidence type="ECO:0000313" key="2">
    <source>
        <dbReference type="EMBL" id="KAK1768670.1"/>
    </source>
</evidence>
<evidence type="ECO:0000256" key="1">
    <source>
        <dbReference type="SAM" id="MobiDB-lite"/>
    </source>
</evidence>
<accession>A0AAJ0C2E4</accession>
<feature type="region of interest" description="Disordered" evidence="1">
    <location>
        <begin position="1"/>
        <end position="50"/>
    </location>
</feature>
<dbReference type="Proteomes" id="UP001244011">
    <property type="component" value="Unassembled WGS sequence"/>
</dbReference>
<feature type="compositionally biased region" description="Basic and acidic residues" evidence="1">
    <location>
        <begin position="1"/>
        <end position="16"/>
    </location>
</feature>
<dbReference type="EMBL" id="MU839004">
    <property type="protein sequence ID" value="KAK1768670.1"/>
    <property type="molecule type" value="Genomic_DNA"/>
</dbReference>
<feature type="compositionally biased region" description="Gly residues" evidence="1">
    <location>
        <begin position="84"/>
        <end position="94"/>
    </location>
</feature>
<evidence type="ECO:0000313" key="3">
    <source>
        <dbReference type="Proteomes" id="UP001244011"/>
    </source>
</evidence>
<protein>
    <submittedName>
        <fullName evidence="2">Uncharacterized protein</fullName>
    </submittedName>
</protein>
<organism evidence="2 3">
    <name type="scientific">Phialemonium atrogriseum</name>
    <dbReference type="NCBI Taxonomy" id="1093897"/>
    <lineage>
        <taxon>Eukaryota</taxon>
        <taxon>Fungi</taxon>
        <taxon>Dikarya</taxon>
        <taxon>Ascomycota</taxon>
        <taxon>Pezizomycotina</taxon>
        <taxon>Sordariomycetes</taxon>
        <taxon>Sordariomycetidae</taxon>
        <taxon>Cephalothecales</taxon>
        <taxon>Cephalothecaceae</taxon>
        <taxon>Phialemonium</taxon>
    </lineage>
</organism>
<dbReference type="RefSeq" id="XP_060284883.1">
    <property type="nucleotide sequence ID" value="XM_060429803.1"/>
</dbReference>
<comment type="caution">
    <text evidence="2">The sequence shown here is derived from an EMBL/GenBank/DDBJ whole genome shotgun (WGS) entry which is preliminary data.</text>
</comment>
<feature type="region of interest" description="Disordered" evidence="1">
    <location>
        <begin position="66"/>
        <end position="113"/>
    </location>
</feature>
<dbReference type="GeneID" id="85312990"/>